<keyword evidence="2" id="KW-1185">Reference proteome</keyword>
<proteinExistence type="predicted"/>
<dbReference type="RefSeq" id="WP_323304822.1">
    <property type="nucleotide sequence ID" value="NZ_JAYGHX010000002.1"/>
</dbReference>
<evidence type="ECO:0000313" key="2">
    <source>
        <dbReference type="Proteomes" id="UP001304461"/>
    </source>
</evidence>
<organism evidence="1 2">
    <name type="scientific">Cyanobium gracile UHCC 0139</name>
    <dbReference type="NCBI Taxonomy" id="3110308"/>
    <lineage>
        <taxon>Bacteria</taxon>
        <taxon>Bacillati</taxon>
        <taxon>Cyanobacteriota</taxon>
        <taxon>Cyanophyceae</taxon>
        <taxon>Synechococcales</taxon>
        <taxon>Prochlorococcaceae</taxon>
        <taxon>Cyanobium</taxon>
    </lineage>
</organism>
<sequence>MRTITRMGIFEDVVKRAPKEVGDICLALRSLIAGLHPDAVEVPRPGEPSAAYGYGEKKMSEAYAYIMPQKTYANLGFYHGASIASTDSLLEGTGKTLRHIKVRSVVMAQSDAIKAVLLAAMEERRTALGV</sequence>
<dbReference type="Proteomes" id="UP001304461">
    <property type="component" value="Unassembled WGS sequence"/>
</dbReference>
<evidence type="ECO:0000313" key="1">
    <source>
        <dbReference type="EMBL" id="MEA5390756.1"/>
    </source>
</evidence>
<protein>
    <submittedName>
        <fullName evidence="1">DUF1801 domain-containing protein</fullName>
    </submittedName>
</protein>
<reference evidence="1 2" key="1">
    <citation type="submission" date="2023-12" db="EMBL/GenBank/DDBJ databases">
        <title>Baltic Sea Cyanobacteria.</title>
        <authorList>
            <person name="Delbaje E."/>
            <person name="Fewer D.P."/>
            <person name="Shishido T.K."/>
        </authorList>
    </citation>
    <scope>NUCLEOTIDE SEQUENCE [LARGE SCALE GENOMIC DNA]</scope>
    <source>
        <strain evidence="1 2">UHCC 0139</strain>
    </source>
</reference>
<comment type="caution">
    <text evidence="1">The sequence shown here is derived from an EMBL/GenBank/DDBJ whole genome shotgun (WGS) entry which is preliminary data.</text>
</comment>
<dbReference type="SUPFAM" id="SSF159888">
    <property type="entry name" value="YdhG-like"/>
    <property type="match status" value="1"/>
</dbReference>
<name>A0ABU5RSN4_9CYAN</name>
<accession>A0ABU5RSN4</accession>
<gene>
    <name evidence="1" type="ORF">VB738_05710</name>
</gene>
<dbReference type="EMBL" id="JAYGHX010000002">
    <property type="protein sequence ID" value="MEA5390756.1"/>
    <property type="molecule type" value="Genomic_DNA"/>
</dbReference>